<dbReference type="InterPro" id="IPR001345">
    <property type="entry name" value="PG/BPGM_mutase_AS"/>
</dbReference>
<dbReference type="GO" id="GO:0005524">
    <property type="term" value="F:ATP binding"/>
    <property type="evidence" value="ECO:0007669"/>
    <property type="project" value="UniProtKB-KW"/>
</dbReference>
<dbReference type="PRINTS" id="PR00991">
    <property type="entry name" value="6PFRUCTKNASE"/>
</dbReference>
<evidence type="ECO:0000256" key="3">
    <source>
        <dbReference type="PIRSR" id="PIRSR613078-1"/>
    </source>
</evidence>
<feature type="binding site" evidence="4">
    <location>
        <begin position="286"/>
        <end position="293"/>
    </location>
    <ligand>
        <name>substrate</name>
    </ligand>
</feature>
<feature type="region of interest" description="Disordered" evidence="5">
    <location>
        <begin position="1"/>
        <end position="54"/>
    </location>
</feature>
<dbReference type="SMART" id="SM00855">
    <property type="entry name" value="PGAM"/>
    <property type="match status" value="1"/>
</dbReference>
<dbReference type="PIRSF" id="PIRSF000709">
    <property type="entry name" value="6PFK_2-Ptase"/>
    <property type="match status" value="1"/>
</dbReference>
<feature type="binding site" evidence="4">
    <location>
        <position position="341"/>
    </location>
    <ligand>
        <name>substrate</name>
    </ligand>
</feature>
<evidence type="ECO:0000313" key="8">
    <source>
        <dbReference type="Proteomes" id="UP000241769"/>
    </source>
</evidence>
<dbReference type="Gene3D" id="3.40.50.1240">
    <property type="entry name" value="Phosphoglycerate mutase-like"/>
    <property type="match status" value="1"/>
</dbReference>
<feature type="active site" description="Proton donor/acceptor" evidence="3">
    <location>
        <position position="361"/>
    </location>
</feature>
<dbReference type="GO" id="GO:0003873">
    <property type="term" value="F:6-phosphofructo-2-kinase activity"/>
    <property type="evidence" value="ECO:0007669"/>
    <property type="project" value="InterPro"/>
</dbReference>
<dbReference type="Gene3D" id="3.40.50.300">
    <property type="entry name" value="P-loop containing nucleotide triphosphate hydrolases"/>
    <property type="match status" value="1"/>
</dbReference>
<feature type="compositionally biased region" description="Polar residues" evidence="5">
    <location>
        <begin position="1"/>
        <end position="20"/>
    </location>
</feature>
<reference evidence="7 8" key="1">
    <citation type="journal article" date="2018" name="Genome Biol. Evol.">
        <title>Multiple Roots of Fruiting Body Formation in Amoebozoa.</title>
        <authorList>
            <person name="Hillmann F."/>
            <person name="Forbes G."/>
            <person name="Novohradska S."/>
            <person name="Ferling I."/>
            <person name="Riege K."/>
            <person name="Groth M."/>
            <person name="Westermann M."/>
            <person name="Marz M."/>
            <person name="Spaller T."/>
            <person name="Winckler T."/>
            <person name="Schaap P."/>
            <person name="Glockner G."/>
        </authorList>
    </citation>
    <scope>NUCLEOTIDE SEQUENCE [LARGE SCALE GENOMIC DNA]</scope>
    <source>
        <strain evidence="7 8">Jena</strain>
    </source>
</reference>
<name>A0A2P6MST6_9EUKA</name>
<feature type="active site" description="Tele-phosphohistidine intermediate" evidence="3">
    <location>
        <position position="287"/>
    </location>
</feature>
<dbReference type="FunFam" id="3.40.50.1240:FF:000006">
    <property type="entry name" value="6-phosphofructo-2-kinase/fructose-2, 6-bisphosphatase"/>
    <property type="match status" value="1"/>
</dbReference>
<keyword evidence="1" id="KW-0547">Nucleotide-binding</keyword>
<dbReference type="InterPro" id="IPR029033">
    <property type="entry name" value="His_PPase_superfam"/>
</dbReference>
<dbReference type="SUPFAM" id="SSF52540">
    <property type="entry name" value="P-loop containing nucleoside triphosphate hydrolases"/>
    <property type="match status" value="1"/>
</dbReference>
<evidence type="ECO:0000259" key="6">
    <source>
        <dbReference type="Pfam" id="PF01591"/>
    </source>
</evidence>
<evidence type="ECO:0000256" key="2">
    <source>
        <dbReference type="ARBA" id="ARBA00022840"/>
    </source>
</evidence>
<evidence type="ECO:0000313" key="7">
    <source>
        <dbReference type="EMBL" id="PRP74768.1"/>
    </source>
</evidence>
<dbReference type="InterPro" id="IPR027417">
    <property type="entry name" value="P-loop_NTPase"/>
</dbReference>
<dbReference type="Pfam" id="PF00300">
    <property type="entry name" value="His_Phos_1"/>
    <property type="match status" value="1"/>
</dbReference>
<proteinExistence type="predicted"/>
<dbReference type="SUPFAM" id="SSF53254">
    <property type="entry name" value="Phosphoglycerate mutase-like"/>
    <property type="match status" value="1"/>
</dbReference>
<dbReference type="OrthoDB" id="267323at2759"/>
<dbReference type="Pfam" id="PF01591">
    <property type="entry name" value="6PF2K"/>
    <property type="match status" value="1"/>
</dbReference>
<dbReference type="Proteomes" id="UP000241769">
    <property type="component" value="Unassembled WGS sequence"/>
</dbReference>
<feature type="compositionally biased region" description="Low complexity" evidence="5">
    <location>
        <begin position="29"/>
        <end position="41"/>
    </location>
</feature>
<dbReference type="InterPro" id="IPR013078">
    <property type="entry name" value="His_Pase_superF_clade-1"/>
</dbReference>
<dbReference type="STRING" id="1890364.A0A2P6MST6"/>
<dbReference type="GO" id="GO:0006003">
    <property type="term" value="P:fructose 2,6-bisphosphate metabolic process"/>
    <property type="evidence" value="ECO:0007669"/>
    <property type="project" value="InterPro"/>
</dbReference>
<dbReference type="PROSITE" id="PS00175">
    <property type="entry name" value="PG_MUTASE"/>
    <property type="match status" value="1"/>
</dbReference>
<keyword evidence="8" id="KW-1185">Reference proteome</keyword>
<dbReference type="InParanoid" id="A0A2P6MST6"/>
<dbReference type="InterPro" id="IPR003094">
    <property type="entry name" value="6Pfruct_kin"/>
</dbReference>
<evidence type="ECO:0000256" key="4">
    <source>
        <dbReference type="PIRSR" id="PIRSR613078-2"/>
    </source>
</evidence>
<dbReference type="InterPro" id="IPR013079">
    <property type="entry name" value="6Phosfructo_kin"/>
</dbReference>
<organism evidence="7 8">
    <name type="scientific">Planoprotostelium fungivorum</name>
    <dbReference type="NCBI Taxonomy" id="1890364"/>
    <lineage>
        <taxon>Eukaryota</taxon>
        <taxon>Amoebozoa</taxon>
        <taxon>Evosea</taxon>
        <taxon>Variosea</taxon>
        <taxon>Cavosteliida</taxon>
        <taxon>Cavosteliaceae</taxon>
        <taxon>Planoprotostelium</taxon>
    </lineage>
</organism>
<evidence type="ECO:0000256" key="5">
    <source>
        <dbReference type="SAM" id="MobiDB-lite"/>
    </source>
</evidence>
<sequence>MRPQLSTGNDKAPGSIQSPPRHNITRTRSGSTESAGSISSLGRDRGLSMSSSQNKSLLHLRGTQKKLVLGMVGLPARGKTYISKKVSRYLTWTGYNCQVFNIGSYRRKLFGADKSNEFFDPDNLQGVEQRKQCAIAALEDMIKYFASGGHAAVYDGTNSTSSRRQMIMEYLEREGEHLGMKIEVVWIESICNDPEIIEANVRETKLTSPDYIGASASTAEADFMQRIRQYEKAYETLPAEADYPFVKIVDVGRQVITNQIYGYLMGKITHYLMNLRPNKCPIYITRHGESMHNLRGLIGGDSDLSPNGRAYGQALADFIHSEQFHEDDVDELTVWTSTLRRTIETASYLNIPTVQWRALIEIQVGICEDMTYADIEERYPAEWAARKRDKLRYRYPQGESYMDVVQRVEPVIFELERMQAPVLLIVHRAVARCLLSYFADYDQHDIPHLEVPLHTLLKLEPKAYGCDIKTHKLDIPSVEDEGPHVQTSS</sequence>
<evidence type="ECO:0000256" key="1">
    <source>
        <dbReference type="ARBA" id="ARBA00022741"/>
    </source>
</evidence>
<dbReference type="FunFam" id="3.40.50.300:FF:000644">
    <property type="entry name" value="GpmB, Fructose-2,6-bisphosphatase"/>
    <property type="match status" value="1"/>
</dbReference>
<protein>
    <recommendedName>
        <fullName evidence="6">6-phosphofructo-2-kinase domain-containing protein</fullName>
    </recommendedName>
</protein>
<dbReference type="PANTHER" id="PTHR10606">
    <property type="entry name" value="6-PHOSPHOFRUCTO-2-KINASE/FRUCTOSE-2,6-BISPHOSPHATASE"/>
    <property type="match status" value="1"/>
</dbReference>
<dbReference type="GO" id="GO:0005829">
    <property type="term" value="C:cytosol"/>
    <property type="evidence" value="ECO:0007669"/>
    <property type="project" value="TreeGrafter"/>
</dbReference>
<gene>
    <name evidence="7" type="ORF">PROFUN_06629</name>
</gene>
<dbReference type="EMBL" id="MDYQ01000441">
    <property type="protein sequence ID" value="PRP74768.1"/>
    <property type="molecule type" value="Genomic_DNA"/>
</dbReference>
<dbReference type="CDD" id="cd07067">
    <property type="entry name" value="HP_PGM_like"/>
    <property type="match status" value="1"/>
</dbReference>
<comment type="caution">
    <text evidence="7">The sequence shown here is derived from an EMBL/GenBank/DDBJ whole genome shotgun (WGS) entry which is preliminary data.</text>
</comment>
<dbReference type="PANTHER" id="PTHR10606:SF44">
    <property type="entry name" value="6-PHOSPHOFRUCTO 2-KINASE_FRUCTOSE 2,6-BISPHOSPHATASE LONG FORM"/>
    <property type="match status" value="1"/>
</dbReference>
<dbReference type="AlphaFoldDB" id="A0A2P6MST6"/>
<feature type="domain" description="6-phosphofructo-2-kinase" evidence="6">
    <location>
        <begin position="62"/>
        <end position="277"/>
    </location>
</feature>
<accession>A0A2P6MST6</accession>
<dbReference type="GO" id="GO:0004331">
    <property type="term" value="F:fructose-2,6-bisphosphate 2-phosphatase activity"/>
    <property type="evidence" value="ECO:0007669"/>
    <property type="project" value="TreeGrafter"/>
</dbReference>
<dbReference type="GO" id="GO:0006000">
    <property type="term" value="P:fructose metabolic process"/>
    <property type="evidence" value="ECO:0007669"/>
    <property type="project" value="InterPro"/>
</dbReference>
<keyword evidence="2" id="KW-0067">ATP-binding</keyword>